<reference evidence="1" key="1">
    <citation type="submission" date="2020-11" db="EMBL/GenBank/DDBJ databases">
        <authorList>
            <person name="Tran Van P."/>
        </authorList>
    </citation>
    <scope>NUCLEOTIDE SEQUENCE</scope>
</reference>
<dbReference type="EMBL" id="OC967826">
    <property type="protein sequence ID" value="CAD7666233.1"/>
    <property type="molecule type" value="Genomic_DNA"/>
</dbReference>
<gene>
    <name evidence="1" type="ORF">ONB1V03_LOCUS22747</name>
</gene>
<organism evidence="1">
    <name type="scientific">Oppiella nova</name>
    <dbReference type="NCBI Taxonomy" id="334625"/>
    <lineage>
        <taxon>Eukaryota</taxon>
        <taxon>Metazoa</taxon>
        <taxon>Ecdysozoa</taxon>
        <taxon>Arthropoda</taxon>
        <taxon>Chelicerata</taxon>
        <taxon>Arachnida</taxon>
        <taxon>Acari</taxon>
        <taxon>Acariformes</taxon>
        <taxon>Sarcoptiformes</taxon>
        <taxon>Oribatida</taxon>
        <taxon>Brachypylina</taxon>
        <taxon>Oppioidea</taxon>
        <taxon>Oppiidae</taxon>
        <taxon>Oppiella</taxon>
    </lineage>
</organism>
<keyword evidence="2" id="KW-1185">Reference proteome</keyword>
<proteinExistence type="predicted"/>
<protein>
    <submittedName>
        <fullName evidence="1">Uncharacterized protein</fullName>
    </submittedName>
</protein>
<dbReference type="Proteomes" id="UP000728032">
    <property type="component" value="Unassembled WGS sequence"/>
</dbReference>
<dbReference type="EMBL" id="CAJPVJ010053001">
    <property type="protein sequence ID" value="CAG2183326.1"/>
    <property type="molecule type" value="Genomic_DNA"/>
</dbReference>
<evidence type="ECO:0000313" key="1">
    <source>
        <dbReference type="EMBL" id="CAD7666233.1"/>
    </source>
</evidence>
<accession>A0A7R9MTH3</accession>
<name>A0A7R9MTH3_9ACAR</name>
<sequence length="78" mass="9076">MTSDGSRLSTNTSMARELTFKRQAFSISSIPWCSRCCRTRPESSYTSRRHTSGSGGYYRHPSFRRRSRSWSTMVSWNL</sequence>
<evidence type="ECO:0000313" key="2">
    <source>
        <dbReference type="Proteomes" id="UP000728032"/>
    </source>
</evidence>
<dbReference type="AlphaFoldDB" id="A0A7R9MTH3"/>